<dbReference type="InterPro" id="IPR016024">
    <property type="entry name" value="ARM-type_fold"/>
</dbReference>
<accession>A0A0G2E2Y9</accession>
<protein>
    <submittedName>
        <fullName evidence="4">Putative tubulin-specific chaperone</fullName>
    </submittedName>
</protein>
<sequence>MDAADDNTDIKLYKQSANFIETLEKKLPRLIYKPPYDEDSPPKIRLYVLWNKWREVDSLLDVFQEWPQLLDPKLPSFISLLNDAFLTYLSTSAHEYTPDRLRGALPLPRIICKLLYTFCKVRGQKVIVRFLSNEPRWLQPMINAFKSWEGKKISCTQNGYGGPFIWEEKYVMLLWLSHLTLIPFDLSTASYGTAFNSPEVQENFASELPPVTTSILTLGLENLGAAGKEREAASALLVRLALRPDMRKAGVLTQLVALVKSRLSVYANDSALPVYHLLGTLSVLSGLFKSGSDDDMAPFAQSCFDICYQAASTDSTSSHGLNSSANSRKLFIKILRAIALKSILMESKDQRKMNSDQLARLLEDAVDCLLQSLGDKDTPIRFAASKALSMITLKLEPEMAAEIVEAVIGALGENLLYELPGSGKLVVATDLNPEQARSLRPNMMAVDPMRWQGLMLTLAHLLYRRCPPSYQLPDIFKALLTGLDFEQRTPTGVSVGTGVRDAACFGIWALSRKYSTAELKDVDMGPLRSLGGSNSVDAPDSAVQYVACHLVSSACLDSSGNIRRGSSAALQELIGRHPDTIQHGITLVQAVDYHAVARRSRAVLEVSVAAAQLSPLYHAALLQGLFEWRGIKSADSESRRVAALAIGRFCRLTVPDSVNFTVNVLISQLKLLPKKSSGSVLESRHGLLLALSATVIPPNEPGRIGSISEADAKHLRELIQTFDESSALLGIPLKRTMARSDLMYEACSALVTSVCSAKDVLSKRIAIPEQNVLFVVDRIETHLDSENDIVIARSSQALQSMFRVLDQSHHDAILKSWLDQENKKLRVFSSKGRISALGAVVNLLNAALASRIYTQLQDFIIEPWPTEVKIMAIRTLADAQLDLILQRKAQTEASEPIPAIPKDVNLVAVLGSGLSDYTTDQRGDIGSLARLEAIRYAKIVSEADRDLLSDPSFNERIIPLLAKLAAEKLDKVRYQAWTCLEIWWQYNLESNESSFTLLPISHQIHHVAETSFPTYFLQLLNLLSHPDIHLPLLQGLTSSTCAGTELIIRSSRSALVTYLLSIRFSSTPFMSSSFEHHLLSSLTQILNTTLLDDRYALPTLSLIGFLLTQTLTGLDPTVPSLPTSTTQTYKTLFLLVQKSHFKTSSIPRLEAALDAYEGLLLVPGPIGRDVRRKLAYASSDFTNVECPD</sequence>
<evidence type="ECO:0000256" key="1">
    <source>
        <dbReference type="ARBA" id="ARBA00023186"/>
    </source>
</evidence>
<keyword evidence="5" id="KW-1185">Reference proteome</keyword>
<dbReference type="PANTHER" id="PTHR12658">
    <property type="entry name" value="BETA-TUBULIN COFACTOR D"/>
    <property type="match status" value="1"/>
</dbReference>
<comment type="caution">
    <text evidence="4">The sequence shown here is derived from an EMBL/GenBank/DDBJ whole genome shotgun (WGS) entry which is preliminary data.</text>
</comment>
<dbReference type="InterPro" id="IPR058033">
    <property type="entry name" value="ARM_TBCD_2nd"/>
</dbReference>
<dbReference type="InterPro" id="IPR011989">
    <property type="entry name" value="ARM-like"/>
</dbReference>
<evidence type="ECO:0000259" key="2">
    <source>
        <dbReference type="Pfam" id="PF12612"/>
    </source>
</evidence>
<dbReference type="Pfam" id="PF23579">
    <property type="entry name" value="ARM_TBCD"/>
    <property type="match status" value="1"/>
</dbReference>
<dbReference type="PANTHER" id="PTHR12658:SF0">
    <property type="entry name" value="TUBULIN-SPECIFIC CHAPERONE D"/>
    <property type="match status" value="1"/>
</dbReference>
<dbReference type="GO" id="GO:0005096">
    <property type="term" value="F:GTPase activator activity"/>
    <property type="evidence" value="ECO:0007669"/>
    <property type="project" value="InterPro"/>
</dbReference>
<dbReference type="SUPFAM" id="SSF48371">
    <property type="entry name" value="ARM repeat"/>
    <property type="match status" value="1"/>
</dbReference>
<reference evidence="4 5" key="2">
    <citation type="submission" date="2015-05" db="EMBL/GenBank/DDBJ databases">
        <authorList>
            <person name="Morales-Cruz A."/>
            <person name="Amrine K.C."/>
            <person name="Cantu D."/>
        </authorList>
    </citation>
    <scope>NUCLEOTIDE SEQUENCE [LARGE SCALE GENOMIC DNA]</scope>
    <source>
        <strain evidence="4">UCRPC4</strain>
    </source>
</reference>
<dbReference type="GO" id="GO:0007021">
    <property type="term" value="P:tubulin complex assembly"/>
    <property type="evidence" value="ECO:0007669"/>
    <property type="project" value="InterPro"/>
</dbReference>
<feature type="domain" description="Tubulin-folding cofactor D ARM repeats" evidence="3">
    <location>
        <begin position="449"/>
        <end position="521"/>
    </location>
</feature>
<dbReference type="AlphaFoldDB" id="A0A0G2E2Y9"/>
<name>A0A0G2E2Y9_PHACM</name>
<gene>
    <name evidence="4" type="ORF">UCRPC4_g05569</name>
</gene>
<evidence type="ECO:0000313" key="5">
    <source>
        <dbReference type="Proteomes" id="UP000053317"/>
    </source>
</evidence>
<dbReference type="OrthoDB" id="10253476at2759"/>
<dbReference type="GO" id="GO:0048487">
    <property type="term" value="F:beta-tubulin binding"/>
    <property type="evidence" value="ECO:0007669"/>
    <property type="project" value="InterPro"/>
</dbReference>
<keyword evidence="1" id="KW-0143">Chaperone</keyword>
<dbReference type="Proteomes" id="UP000053317">
    <property type="component" value="Unassembled WGS sequence"/>
</dbReference>
<reference evidence="4 5" key="1">
    <citation type="submission" date="2015-05" db="EMBL/GenBank/DDBJ databases">
        <title>Distinctive expansion of gene families associated with plant cell wall degradation and secondary metabolism in the genomes of grapevine trunk pathogens.</title>
        <authorList>
            <person name="Lawrence D.P."/>
            <person name="Travadon R."/>
            <person name="Rolshausen P.E."/>
            <person name="Baumgartner K."/>
        </authorList>
    </citation>
    <scope>NUCLEOTIDE SEQUENCE [LARGE SCALE GENOMIC DNA]</scope>
    <source>
        <strain evidence="4">UCRPC4</strain>
    </source>
</reference>
<dbReference type="Pfam" id="PF12612">
    <property type="entry name" value="TFCD_C"/>
    <property type="match status" value="1"/>
</dbReference>
<dbReference type="Gene3D" id="1.25.10.10">
    <property type="entry name" value="Leucine-rich Repeat Variant"/>
    <property type="match status" value="1"/>
</dbReference>
<dbReference type="InterPro" id="IPR022577">
    <property type="entry name" value="TBCD_C"/>
</dbReference>
<dbReference type="Pfam" id="PF25767">
    <property type="entry name" value="ARM_TBCD_2nd"/>
    <property type="match status" value="2"/>
</dbReference>
<evidence type="ECO:0000313" key="4">
    <source>
        <dbReference type="EMBL" id="KKY17427.1"/>
    </source>
</evidence>
<feature type="domain" description="Tubulin-folding cofactor D C-terminal" evidence="2">
    <location>
        <begin position="956"/>
        <end position="1148"/>
    </location>
</feature>
<dbReference type="InterPro" id="IPR033162">
    <property type="entry name" value="TBCD"/>
</dbReference>
<feature type="domain" description="Tubulin-folding cofactor D ARM repeats" evidence="3">
    <location>
        <begin position="346"/>
        <end position="412"/>
    </location>
</feature>
<dbReference type="EMBL" id="LCWF01000146">
    <property type="protein sequence ID" value="KKY17427.1"/>
    <property type="molecule type" value="Genomic_DNA"/>
</dbReference>
<evidence type="ECO:0000259" key="3">
    <source>
        <dbReference type="Pfam" id="PF25767"/>
    </source>
</evidence>
<proteinExistence type="predicted"/>
<organism evidence="4 5">
    <name type="scientific">Phaeomoniella chlamydospora</name>
    <name type="common">Phaeoacremonium chlamydosporum</name>
    <dbReference type="NCBI Taxonomy" id="158046"/>
    <lineage>
        <taxon>Eukaryota</taxon>
        <taxon>Fungi</taxon>
        <taxon>Dikarya</taxon>
        <taxon>Ascomycota</taxon>
        <taxon>Pezizomycotina</taxon>
        <taxon>Eurotiomycetes</taxon>
        <taxon>Chaetothyriomycetidae</taxon>
        <taxon>Phaeomoniellales</taxon>
        <taxon>Phaeomoniellaceae</taxon>
        <taxon>Phaeomoniella</taxon>
    </lineage>
</organism>
<dbReference type="GO" id="GO:0007023">
    <property type="term" value="P:post-chaperonin tubulin folding pathway"/>
    <property type="evidence" value="ECO:0007669"/>
    <property type="project" value="InterPro"/>
</dbReference>
<dbReference type="GO" id="GO:0000226">
    <property type="term" value="P:microtubule cytoskeleton organization"/>
    <property type="evidence" value="ECO:0007669"/>
    <property type="project" value="TreeGrafter"/>
</dbReference>